<feature type="compositionally biased region" description="Basic and acidic residues" evidence="4">
    <location>
        <begin position="330"/>
        <end position="340"/>
    </location>
</feature>
<comment type="caution">
    <text evidence="6">The sequence shown here is derived from an EMBL/GenBank/DDBJ whole genome shotgun (WGS) entry which is preliminary data.</text>
</comment>
<evidence type="ECO:0000313" key="7">
    <source>
        <dbReference type="Proteomes" id="UP000053095"/>
    </source>
</evidence>
<feature type="compositionally biased region" description="Basic and acidic residues" evidence="4">
    <location>
        <begin position="313"/>
        <end position="323"/>
    </location>
</feature>
<dbReference type="AlphaFoldDB" id="A0A6V8HAA5"/>
<gene>
    <name evidence="6" type="ORF">TCE0_033f08759</name>
</gene>
<dbReference type="GO" id="GO:0004674">
    <property type="term" value="F:protein serine/threonine kinase activity"/>
    <property type="evidence" value="ECO:0007669"/>
    <property type="project" value="UniProtKB-EC"/>
</dbReference>
<dbReference type="PROSITE" id="PS00109">
    <property type="entry name" value="PROTEIN_KINASE_TYR"/>
    <property type="match status" value="1"/>
</dbReference>
<evidence type="ECO:0000259" key="5">
    <source>
        <dbReference type="Pfam" id="PF01636"/>
    </source>
</evidence>
<organism evidence="6 7">
    <name type="scientific">Talaromyces pinophilus</name>
    <name type="common">Penicillium pinophilum</name>
    <dbReference type="NCBI Taxonomy" id="128442"/>
    <lineage>
        <taxon>Eukaryota</taxon>
        <taxon>Fungi</taxon>
        <taxon>Dikarya</taxon>
        <taxon>Ascomycota</taxon>
        <taxon>Pezizomycotina</taxon>
        <taxon>Eurotiomycetes</taxon>
        <taxon>Eurotiomycetidae</taxon>
        <taxon>Eurotiales</taxon>
        <taxon>Trichocomaceae</taxon>
        <taxon>Talaromyces</taxon>
        <taxon>Talaromyces sect. Talaromyces</taxon>
    </lineage>
</organism>
<dbReference type="Gene3D" id="3.30.200.20">
    <property type="entry name" value="Phosphorylase Kinase, domain 1"/>
    <property type="match status" value="1"/>
</dbReference>
<dbReference type="PANTHER" id="PTHR21310:SF13">
    <property type="entry name" value="AMINOGLYCOSIDE PHOSPHOTRANSFERASE DOMAIN-CONTAINING PROTEIN"/>
    <property type="match status" value="1"/>
</dbReference>
<keyword evidence="7" id="KW-1185">Reference proteome</keyword>
<dbReference type="InterPro" id="IPR011009">
    <property type="entry name" value="Kinase-like_dom_sf"/>
</dbReference>
<dbReference type="Proteomes" id="UP000053095">
    <property type="component" value="Unassembled WGS sequence"/>
</dbReference>
<comment type="catalytic activity">
    <reaction evidence="2">
        <text>L-threonyl-[protein] + ATP = O-phospho-L-threonyl-[protein] + ADP + H(+)</text>
        <dbReference type="Rhea" id="RHEA:46608"/>
        <dbReference type="Rhea" id="RHEA-COMP:11060"/>
        <dbReference type="Rhea" id="RHEA-COMP:11605"/>
        <dbReference type="ChEBI" id="CHEBI:15378"/>
        <dbReference type="ChEBI" id="CHEBI:30013"/>
        <dbReference type="ChEBI" id="CHEBI:30616"/>
        <dbReference type="ChEBI" id="CHEBI:61977"/>
        <dbReference type="ChEBI" id="CHEBI:456216"/>
        <dbReference type="EC" id="2.7.11.1"/>
    </reaction>
</comment>
<evidence type="ECO:0000256" key="2">
    <source>
        <dbReference type="ARBA" id="ARBA00047899"/>
    </source>
</evidence>
<evidence type="ECO:0000313" key="6">
    <source>
        <dbReference type="EMBL" id="GAM38211.1"/>
    </source>
</evidence>
<comment type="catalytic activity">
    <reaction evidence="3">
        <text>L-seryl-[protein] + ATP = O-phospho-L-seryl-[protein] + ADP + H(+)</text>
        <dbReference type="Rhea" id="RHEA:17989"/>
        <dbReference type="Rhea" id="RHEA-COMP:9863"/>
        <dbReference type="Rhea" id="RHEA-COMP:11604"/>
        <dbReference type="ChEBI" id="CHEBI:15378"/>
        <dbReference type="ChEBI" id="CHEBI:29999"/>
        <dbReference type="ChEBI" id="CHEBI:30616"/>
        <dbReference type="ChEBI" id="CHEBI:83421"/>
        <dbReference type="ChEBI" id="CHEBI:456216"/>
        <dbReference type="EC" id="2.7.11.1"/>
    </reaction>
</comment>
<evidence type="ECO:0000256" key="4">
    <source>
        <dbReference type="SAM" id="MobiDB-lite"/>
    </source>
</evidence>
<evidence type="ECO:0000256" key="1">
    <source>
        <dbReference type="ARBA" id="ARBA00012513"/>
    </source>
</evidence>
<evidence type="ECO:0000256" key="3">
    <source>
        <dbReference type="ARBA" id="ARBA00048679"/>
    </source>
</evidence>
<protein>
    <recommendedName>
        <fullName evidence="1">non-specific serine/threonine protein kinase</fullName>
        <ecNumber evidence="1">2.7.11.1</ecNumber>
    </recommendedName>
</protein>
<dbReference type="InterPro" id="IPR051678">
    <property type="entry name" value="AGP_Transferase"/>
</dbReference>
<proteinExistence type="predicted"/>
<dbReference type="Pfam" id="PF01636">
    <property type="entry name" value="APH"/>
    <property type="match status" value="1"/>
</dbReference>
<dbReference type="InterPro" id="IPR008266">
    <property type="entry name" value="Tyr_kinase_AS"/>
</dbReference>
<dbReference type="Gene3D" id="3.90.1200.10">
    <property type="match status" value="1"/>
</dbReference>
<dbReference type="EMBL" id="DF933829">
    <property type="protein sequence ID" value="GAM38211.1"/>
    <property type="molecule type" value="Genomic_DNA"/>
</dbReference>
<feature type="domain" description="Aminoglycoside phosphotransferase" evidence="5">
    <location>
        <begin position="48"/>
        <end position="300"/>
    </location>
</feature>
<reference evidence="7" key="1">
    <citation type="journal article" date="2015" name="Genome Announc.">
        <title>Draft genome sequence of Talaromyces cellulolyticus strain Y-94, a source of lignocellulosic biomass-degrading enzymes.</title>
        <authorList>
            <person name="Fujii T."/>
            <person name="Koike H."/>
            <person name="Sawayama S."/>
            <person name="Yano S."/>
            <person name="Inoue H."/>
        </authorList>
    </citation>
    <scope>NUCLEOTIDE SEQUENCE [LARGE SCALE GENOMIC DNA]</scope>
    <source>
        <strain evidence="7">Y-94</strain>
    </source>
</reference>
<feature type="region of interest" description="Disordered" evidence="4">
    <location>
        <begin position="313"/>
        <end position="340"/>
    </location>
</feature>
<dbReference type="EC" id="2.7.11.1" evidence="1"/>
<sequence length="430" mass="49522">MSTSRNGLAWEESGFGLTPVWTREPSLAAIMNVCREKLQIKASEACDISFYAEGAFNKLYLVQTRQRQLLMRVSLPVYPRSKTRGEVTTLRFLRRETDVPVPEVIAFDDSCENEIGFEWIIMELMPGVSAYKKWRTLTMSQKGALVQRVAALQAQIFRHTFSGIGTLTVDGEQGSQNEQPGEIVSRFYFWGDHFDYDVARGPFHSTHEWLASYLEIIINDQITAKEEAEDEEDEEDAAFALTLAHRLADLLPKIFLAVQGSLERSVILHEDLSLSNILVNEQGEINALLDWECVSAMPLWMATIVPNFLRGSDREEEPKRQDYADESDNESARDSEHHDLDNEGKNELYWIHLMEYEKTHLRRQYHAHMCSLRPDWDAEMERNAIKEDFARAVFRCGQGFHLKRIAQWADAIYKGHFPRLKDVLEVGLRS</sequence>
<name>A0A6V8HAA5_TALPI</name>
<dbReference type="InterPro" id="IPR002575">
    <property type="entry name" value="Aminoglycoside_PTrfase"/>
</dbReference>
<dbReference type="SUPFAM" id="SSF56112">
    <property type="entry name" value="Protein kinase-like (PK-like)"/>
    <property type="match status" value="1"/>
</dbReference>
<dbReference type="PANTHER" id="PTHR21310">
    <property type="entry name" value="AMINOGLYCOSIDE PHOSPHOTRANSFERASE-RELATED-RELATED"/>
    <property type="match status" value="1"/>
</dbReference>
<accession>A0A6V8HAA5</accession>